<dbReference type="InterPro" id="IPR029787">
    <property type="entry name" value="Nucleotide_cyclase"/>
</dbReference>
<dbReference type="RefSeq" id="WP_046521355.1">
    <property type="nucleotide sequence ID" value="NZ_LAVS01000096.1"/>
</dbReference>
<dbReference type="GO" id="GO:0071111">
    <property type="term" value="F:cyclic-guanylate-specific phosphodiesterase activity"/>
    <property type="evidence" value="ECO:0007669"/>
    <property type="project" value="InterPro"/>
</dbReference>
<keyword evidence="4" id="KW-1185">Reference proteome</keyword>
<dbReference type="Pfam" id="PF00563">
    <property type="entry name" value="EAL"/>
    <property type="match status" value="1"/>
</dbReference>
<dbReference type="InterPro" id="IPR001633">
    <property type="entry name" value="EAL_dom"/>
</dbReference>
<proteinExistence type="predicted"/>
<reference evidence="3 4" key="1">
    <citation type="submission" date="2018-11" db="EMBL/GenBank/DDBJ databases">
        <title>Draft genome analysis of Rheinheimera mesophila isolated from an industrial waste site.</title>
        <authorList>
            <person name="Yu Q."/>
            <person name="Qi Y."/>
            <person name="Zhang H."/>
            <person name="Lu Y."/>
            <person name="Pu J."/>
        </authorList>
    </citation>
    <scope>NUCLEOTIDE SEQUENCE [LARGE SCALE GENOMIC DNA]</scope>
    <source>
        <strain evidence="3 4">IITR13</strain>
    </source>
</reference>
<comment type="caution">
    <text evidence="3">The sequence shown here is derived from an EMBL/GenBank/DDBJ whole genome shotgun (WGS) entry which is preliminary data.</text>
</comment>
<protein>
    <submittedName>
        <fullName evidence="3">EAL domain-containing protein</fullName>
    </submittedName>
</protein>
<dbReference type="AlphaFoldDB" id="A0A3P3QK14"/>
<dbReference type="Gene3D" id="3.30.70.270">
    <property type="match status" value="1"/>
</dbReference>
<evidence type="ECO:0000259" key="2">
    <source>
        <dbReference type="PROSITE" id="PS50887"/>
    </source>
</evidence>
<dbReference type="OrthoDB" id="5894408at2"/>
<dbReference type="Pfam" id="PF00990">
    <property type="entry name" value="GGDEF"/>
    <property type="match status" value="1"/>
</dbReference>
<evidence type="ECO:0000259" key="1">
    <source>
        <dbReference type="PROSITE" id="PS50883"/>
    </source>
</evidence>
<evidence type="ECO:0000313" key="4">
    <source>
        <dbReference type="Proteomes" id="UP000276260"/>
    </source>
</evidence>
<dbReference type="EMBL" id="RRCF01000002">
    <property type="protein sequence ID" value="RRJ21385.1"/>
    <property type="molecule type" value="Genomic_DNA"/>
</dbReference>
<dbReference type="InterPro" id="IPR043128">
    <property type="entry name" value="Rev_trsase/Diguanyl_cyclase"/>
</dbReference>
<dbReference type="SUPFAM" id="SSF141868">
    <property type="entry name" value="EAL domain-like"/>
    <property type="match status" value="1"/>
</dbReference>
<dbReference type="InterPro" id="IPR035919">
    <property type="entry name" value="EAL_sf"/>
</dbReference>
<feature type="domain" description="GGDEF" evidence="2">
    <location>
        <begin position="214"/>
        <end position="344"/>
    </location>
</feature>
<dbReference type="PANTHER" id="PTHR33121:SF32">
    <property type="entry name" value="RNASE E SPECIFICITY FACTOR CSRD"/>
    <property type="match status" value="1"/>
</dbReference>
<dbReference type="Proteomes" id="UP000276260">
    <property type="component" value="Unassembled WGS sequence"/>
</dbReference>
<name>A0A3P3QK14_9GAMM</name>
<feature type="domain" description="EAL" evidence="1">
    <location>
        <begin position="353"/>
        <end position="602"/>
    </location>
</feature>
<dbReference type="Gene3D" id="3.20.20.450">
    <property type="entry name" value="EAL domain"/>
    <property type="match status" value="1"/>
</dbReference>
<dbReference type="InterPro" id="IPR000160">
    <property type="entry name" value="GGDEF_dom"/>
</dbReference>
<sequence>MGLSQLVQKKRHWQQVLSGLVWLLVNVSFYSIGQWQSEQRQLQWQQWLELQPLPQQSWLSAEQGQLKLEFTAPPHAADFVALDGSNPVLHLAPELVQSWSALDYLVLNLPFMLWLAWLIWLRPYQQQFRQELQQLEQQTQLLLTHLELPFHRQTNPATQLQRVLLKLKNWQKRDSEIRQLVRVQGLVDHELAIGNRVFFESRLNHYLTESAEVASGAVFLVQLSHPELHLSNLIKLQRLRGCTELMAELVAAWPEAVMARLAENDLALLIPGLNGKEAEQLGDRLAQVLSQANFFAECQDFDLVHIGFVLYQQGQSSYQLMAEADMALKTAQLQGPNAAYGFNDPQKPKIKGSVWWRTELHNALKQNRFLLSFQPVFSWQDNDVLQHEVLVRLASSEGEKLAAALFLPMAANCGLVGAIDQYVLLKVAKMTETEALEHCRCSVNLNVQSLLDEGWWHWLELQISSGSIVTTELALEFHEHHLMKHYKNLKPKLLQLQQWGFELIVDHVGLSLDATPYTDELPIRMLKIHPAVVRGVDHQLEQQLFIRGLLASCVGKDIKVIATGVEQDPEWQCLKKLGVTGAQGYYFSQPLARLIAQNQLSE</sequence>
<dbReference type="PROSITE" id="PS50887">
    <property type="entry name" value="GGDEF"/>
    <property type="match status" value="1"/>
</dbReference>
<dbReference type="SUPFAM" id="SSF55073">
    <property type="entry name" value="Nucleotide cyclase"/>
    <property type="match status" value="1"/>
</dbReference>
<dbReference type="InterPro" id="IPR050706">
    <property type="entry name" value="Cyclic-di-GMP_PDE-like"/>
</dbReference>
<dbReference type="CDD" id="cd01948">
    <property type="entry name" value="EAL"/>
    <property type="match status" value="1"/>
</dbReference>
<evidence type="ECO:0000313" key="3">
    <source>
        <dbReference type="EMBL" id="RRJ21385.1"/>
    </source>
</evidence>
<dbReference type="PROSITE" id="PS50883">
    <property type="entry name" value="EAL"/>
    <property type="match status" value="1"/>
</dbReference>
<accession>A0A3P3QK14</accession>
<organism evidence="3 4">
    <name type="scientific">Rheinheimera mesophila</name>
    <dbReference type="NCBI Taxonomy" id="1547515"/>
    <lineage>
        <taxon>Bacteria</taxon>
        <taxon>Pseudomonadati</taxon>
        <taxon>Pseudomonadota</taxon>
        <taxon>Gammaproteobacteria</taxon>
        <taxon>Chromatiales</taxon>
        <taxon>Chromatiaceae</taxon>
        <taxon>Rheinheimera</taxon>
    </lineage>
</organism>
<gene>
    <name evidence="3" type="ORF">EIK76_10940</name>
</gene>
<dbReference type="PANTHER" id="PTHR33121">
    <property type="entry name" value="CYCLIC DI-GMP PHOSPHODIESTERASE PDEF"/>
    <property type="match status" value="1"/>
</dbReference>
<dbReference type="SMART" id="SM00052">
    <property type="entry name" value="EAL"/>
    <property type="match status" value="1"/>
</dbReference>
<dbReference type="SMART" id="SM00267">
    <property type="entry name" value="GGDEF"/>
    <property type="match status" value="1"/>
</dbReference>